<dbReference type="Pfam" id="PF00564">
    <property type="entry name" value="PB1"/>
    <property type="match status" value="1"/>
</dbReference>
<feature type="non-terminal residue" evidence="2">
    <location>
        <position position="1"/>
    </location>
</feature>
<protein>
    <submittedName>
        <fullName evidence="2">9336_t:CDS:1</fullName>
    </submittedName>
</protein>
<gene>
    <name evidence="2" type="ORF">AMORRO_LOCUS12761</name>
</gene>
<feature type="domain" description="PB1" evidence="1">
    <location>
        <begin position="1"/>
        <end position="44"/>
    </location>
</feature>
<organism evidence="2 3">
    <name type="scientific">Acaulospora morrowiae</name>
    <dbReference type="NCBI Taxonomy" id="94023"/>
    <lineage>
        <taxon>Eukaryota</taxon>
        <taxon>Fungi</taxon>
        <taxon>Fungi incertae sedis</taxon>
        <taxon>Mucoromycota</taxon>
        <taxon>Glomeromycotina</taxon>
        <taxon>Glomeromycetes</taxon>
        <taxon>Diversisporales</taxon>
        <taxon>Acaulosporaceae</taxon>
        <taxon>Acaulospora</taxon>
    </lineage>
</organism>
<reference evidence="2" key="1">
    <citation type="submission" date="2021-06" db="EMBL/GenBank/DDBJ databases">
        <authorList>
            <person name="Kallberg Y."/>
            <person name="Tangrot J."/>
            <person name="Rosling A."/>
        </authorList>
    </citation>
    <scope>NUCLEOTIDE SEQUENCE</scope>
    <source>
        <strain evidence="2">CL551</strain>
    </source>
</reference>
<dbReference type="EMBL" id="CAJVPV010019755">
    <property type="protein sequence ID" value="CAG8712221.1"/>
    <property type="molecule type" value="Genomic_DNA"/>
</dbReference>
<dbReference type="AlphaFoldDB" id="A0A9N9HYH2"/>
<comment type="caution">
    <text evidence="2">The sequence shown here is derived from an EMBL/GenBank/DDBJ whole genome shotgun (WGS) entry which is preliminary data.</text>
</comment>
<evidence type="ECO:0000313" key="3">
    <source>
        <dbReference type="Proteomes" id="UP000789342"/>
    </source>
</evidence>
<proteinExistence type="predicted"/>
<sequence>LREKLYERLGGHVTNLKYRDDNTMELLALNDDNDLNYAITSCPKLLLYAD</sequence>
<evidence type="ECO:0000259" key="1">
    <source>
        <dbReference type="Pfam" id="PF00564"/>
    </source>
</evidence>
<dbReference type="SUPFAM" id="SSF54277">
    <property type="entry name" value="CAD &amp; PB1 domains"/>
    <property type="match status" value="1"/>
</dbReference>
<accession>A0A9N9HYH2</accession>
<dbReference type="Proteomes" id="UP000789342">
    <property type="component" value="Unassembled WGS sequence"/>
</dbReference>
<name>A0A9N9HYH2_9GLOM</name>
<evidence type="ECO:0000313" key="2">
    <source>
        <dbReference type="EMBL" id="CAG8712221.1"/>
    </source>
</evidence>
<keyword evidence="3" id="KW-1185">Reference proteome</keyword>
<dbReference type="InterPro" id="IPR000270">
    <property type="entry name" value="PB1_dom"/>
</dbReference>